<feature type="region of interest" description="Disordered" evidence="1">
    <location>
        <begin position="1"/>
        <end position="33"/>
    </location>
</feature>
<keyword evidence="3" id="KW-1185">Reference proteome</keyword>
<dbReference type="Proteomes" id="UP001267638">
    <property type="component" value="Unassembled WGS sequence"/>
</dbReference>
<evidence type="ECO:0000313" key="2">
    <source>
        <dbReference type="EMBL" id="MDR7153239.1"/>
    </source>
</evidence>
<organism evidence="2 3">
    <name type="scientific">Sphingobium xenophagum</name>
    <dbReference type="NCBI Taxonomy" id="121428"/>
    <lineage>
        <taxon>Bacteria</taxon>
        <taxon>Pseudomonadati</taxon>
        <taxon>Pseudomonadota</taxon>
        <taxon>Alphaproteobacteria</taxon>
        <taxon>Sphingomonadales</taxon>
        <taxon>Sphingomonadaceae</taxon>
        <taxon>Sphingobium</taxon>
    </lineage>
</organism>
<dbReference type="EMBL" id="JAVDWV010000001">
    <property type="protein sequence ID" value="MDR7153239.1"/>
    <property type="molecule type" value="Genomic_DNA"/>
</dbReference>
<evidence type="ECO:0000256" key="1">
    <source>
        <dbReference type="SAM" id="MobiDB-lite"/>
    </source>
</evidence>
<proteinExistence type="predicted"/>
<reference evidence="2 3" key="1">
    <citation type="submission" date="2023-07" db="EMBL/GenBank/DDBJ databases">
        <title>Sorghum-associated microbial communities from plants grown in Nebraska, USA.</title>
        <authorList>
            <person name="Schachtman D."/>
        </authorList>
    </citation>
    <scope>NUCLEOTIDE SEQUENCE [LARGE SCALE GENOMIC DNA]</scope>
    <source>
        <strain evidence="2 3">4256</strain>
    </source>
</reference>
<accession>A0ABU1WVN3</accession>
<protein>
    <submittedName>
        <fullName evidence="2">Uncharacterized protein</fullName>
    </submittedName>
</protein>
<sequence>MASAKPSALQSVTRPGGGTLPDAGALPSAERRL</sequence>
<comment type="caution">
    <text evidence="2">The sequence shown here is derived from an EMBL/GenBank/DDBJ whole genome shotgun (WGS) entry which is preliminary data.</text>
</comment>
<evidence type="ECO:0000313" key="3">
    <source>
        <dbReference type="Proteomes" id="UP001267638"/>
    </source>
</evidence>
<name>A0ABU1WVN3_SPHXE</name>
<gene>
    <name evidence="2" type="ORF">J2W40_000033</name>
</gene>